<dbReference type="Proteomes" id="UP000245423">
    <property type="component" value="Chromosome 1"/>
</dbReference>
<dbReference type="OrthoDB" id="9774495at2"/>
<sequence>MRYIDLRSDTVTQPTEEMRKAMYKAELGDDVYGDDPTVNRLEELAAKMVGKEAALFIPSGTMGNQIAIMTHTKLGDEIIVGANSHIVKNEVGAAARLSGVSYSIVDNPDNRIYKEDVLKRIRGEDIHYPSTGLLCIENALADGTVVSLEEMEDLYQVAQKSHIPVHLDGARLFNAATYLKVGAKEIAQYTDSVTFCISKGLCSPVGSLLCGSKEFIKKARKMRKLLGGGMRQAGVLAASGIISLEKMVDRLEEDHENAKYLANRLNEIEGFFVDMDKVQINMVFCQIKIKDFNSHEFVQVLLEKGIKVNDDEDIIRFVTNNNVNRKDIDYAVDCIKKYVNKN</sequence>
<evidence type="ECO:0000256" key="2">
    <source>
        <dbReference type="ARBA" id="ARBA00006966"/>
    </source>
</evidence>
<name>A0A1M4PKV2_9FIRM</name>
<dbReference type="InterPro" id="IPR015422">
    <property type="entry name" value="PyrdxlP-dep_Trfase_small"/>
</dbReference>
<feature type="domain" description="Aromatic amino acid beta-eliminating lyase/threonine aldolase" evidence="7">
    <location>
        <begin position="5"/>
        <end position="286"/>
    </location>
</feature>
<dbReference type="InterPro" id="IPR023603">
    <property type="entry name" value="Low_specificity_L-TA-like"/>
</dbReference>
<dbReference type="InterPro" id="IPR015424">
    <property type="entry name" value="PyrdxlP-dep_Trfase"/>
</dbReference>
<dbReference type="PANTHER" id="PTHR48097">
    <property type="entry name" value="L-THREONINE ALDOLASE-RELATED"/>
    <property type="match status" value="1"/>
</dbReference>
<dbReference type="RefSeq" id="WP_109840464.1">
    <property type="nucleotide sequence ID" value="NZ_LT669839.1"/>
</dbReference>
<accession>A0A1M4PKV2</accession>
<dbReference type="FunFam" id="3.40.640.10:FF:000030">
    <property type="entry name" value="Low-specificity L-threonine aldolase"/>
    <property type="match status" value="1"/>
</dbReference>
<comment type="similarity">
    <text evidence="2">Belongs to the threonine aldolase family.</text>
</comment>
<evidence type="ECO:0000256" key="1">
    <source>
        <dbReference type="ARBA" id="ARBA00001933"/>
    </source>
</evidence>
<dbReference type="NCBIfam" id="NF007825">
    <property type="entry name" value="PRK10534.1"/>
    <property type="match status" value="1"/>
</dbReference>
<dbReference type="GO" id="GO:0006567">
    <property type="term" value="P:L-threonine catabolic process"/>
    <property type="evidence" value="ECO:0007669"/>
    <property type="project" value="TreeGrafter"/>
</dbReference>
<evidence type="ECO:0000256" key="3">
    <source>
        <dbReference type="ARBA" id="ARBA00022898"/>
    </source>
</evidence>
<dbReference type="InterPro" id="IPR001597">
    <property type="entry name" value="ArAA_b-elim_lyase/Thr_aldolase"/>
</dbReference>
<keyword evidence="3" id="KW-0663">Pyridoxal phosphate</keyword>
<dbReference type="EC" id="4.1.2.49" evidence="8"/>
<dbReference type="GO" id="GO:0005829">
    <property type="term" value="C:cytosol"/>
    <property type="evidence" value="ECO:0007669"/>
    <property type="project" value="TreeGrafter"/>
</dbReference>
<evidence type="ECO:0000256" key="6">
    <source>
        <dbReference type="SAM" id="Coils"/>
    </source>
</evidence>
<protein>
    <submittedName>
        <fullName evidence="8">L-allo-threonine aldolase</fullName>
        <ecNumber evidence="8">4.1.2.49</ecNumber>
    </submittedName>
</protein>
<evidence type="ECO:0000313" key="8">
    <source>
        <dbReference type="EMBL" id="SHD76103.1"/>
    </source>
</evidence>
<keyword evidence="6" id="KW-0175">Coiled coil</keyword>
<evidence type="ECO:0000256" key="4">
    <source>
        <dbReference type="ARBA" id="ARBA00023239"/>
    </source>
</evidence>
<keyword evidence="9" id="KW-1185">Reference proteome</keyword>
<dbReference type="NCBIfam" id="NF041359">
    <property type="entry name" value="GntG_guanitoxin"/>
    <property type="match status" value="1"/>
</dbReference>
<dbReference type="SUPFAM" id="SSF53383">
    <property type="entry name" value="PLP-dependent transferases"/>
    <property type="match status" value="1"/>
</dbReference>
<dbReference type="EMBL" id="LT669839">
    <property type="protein sequence ID" value="SHD76103.1"/>
    <property type="molecule type" value="Genomic_DNA"/>
</dbReference>
<dbReference type="PANTHER" id="PTHR48097:SF9">
    <property type="entry name" value="L-THREONINE ALDOLASE"/>
    <property type="match status" value="1"/>
</dbReference>
<dbReference type="FunFam" id="3.90.1150.10:FF:000041">
    <property type="entry name" value="Low-specificity L-threonine aldolase"/>
    <property type="match status" value="1"/>
</dbReference>
<dbReference type="AlphaFoldDB" id="A0A1M4PKV2"/>
<evidence type="ECO:0000256" key="5">
    <source>
        <dbReference type="PIRSR" id="PIRSR017617-1"/>
    </source>
</evidence>
<reference evidence="8 9" key="1">
    <citation type="submission" date="2016-11" db="EMBL/GenBank/DDBJ databases">
        <authorList>
            <person name="Manzoor S."/>
        </authorList>
    </citation>
    <scope>NUCLEOTIDE SEQUENCE [LARGE SCALE GENOMIC DNA]</scope>
    <source>
        <strain evidence="8">Clostridium ultunense strain Esp</strain>
    </source>
</reference>
<dbReference type="InterPro" id="IPR015421">
    <property type="entry name" value="PyrdxlP-dep_Trfase_major"/>
</dbReference>
<dbReference type="Pfam" id="PF01212">
    <property type="entry name" value="Beta_elim_lyase"/>
    <property type="match status" value="1"/>
</dbReference>
<organism evidence="8 9">
    <name type="scientific">[Clostridium] ultunense Esp</name>
    <dbReference type="NCBI Taxonomy" id="1288971"/>
    <lineage>
        <taxon>Bacteria</taxon>
        <taxon>Bacillati</taxon>
        <taxon>Bacillota</taxon>
        <taxon>Tissierellia</taxon>
        <taxon>Tissierellales</taxon>
        <taxon>Tepidimicrobiaceae</taxon>
        <taxon>Schnuerera</taxon>
    </lineage>
</organism>
<proteinExistence type="inferred from homology"/>
<dbReference type="GO" id="GO:0008732">
    <property type="term" value="F:L-allo-threonine aldolase activity"/>
    <property type="evidence" value="ECO:0007669"/>
    <property type="project" value="UniProtKB-EC"/>
</dbReference>
<dbReference type="CDD" id="cd06502">
    <property type="entry name" value="TA_like"/>
    <property type="match status" value="1"/>
</dbReference>
<gene>
    <name evidence="8" type="primary">ltaA</name>
    <name evidence="8" type="ORF">CUESP1_0722</name>
</gene>
<dbReference type="GO" id="GO:0006545">
    <property type="term" value="P:glycine biosynthetic process"/>
    <property type="evidence" value="ECO:0007669"/>
    <property type="project" value="TreeGrafter"/>
</dbReference>
<dbReference type="Gene3D" id="3.90.1150.10">
    <property type="entry name" value="Aspartate Aminotransferase, domain 1"/>
    <property type="match status" value="1"/>
</dbReference>
<feature type="modified residue" description="N6-(pyridoxal phosphate)lysine" evidence="5">
    <location>
        <position position="199"/>
    </location>
</feature>
<evidence type="ECO:0000313" key="9">
    <source>
        <dbReference type="Proteomes" id="UP000245423"/>
    </source>
</evidence>
<keyword evidence="4 8" id="KW-0456">Lyase</keyword>
<dbReference type="PIRSF" id="PIRSF017617">
    <property type="entry name" value="Thr_aldolase"/>
    <property type="match status" value="1"/>
</dbReference>
<evidence type="ECO:0000259" key="7">
    <source>
        <dbReference type="Pfam" id="PF01212"/>
    </source>
</evidence>
<dbReference type="Gene3D" id="3.40.640.10">
    <property type="entry name" value="Type I PLP-dependent aspartate aminotransferase-like (Major domain)"/>
    <property type="match status" value="1"/>
</dbReference>
<feature type="coiled-coil region" evidence="6">
    <location>
        <begin position="241"/>
        <end position="268"/>
    </location>
</feature>
<comment type="cofactor">
    <cofactor evidence="1">
        <name>pyridoxal 5'-phosphate</name>
        <dbReference type="ChEBI" id="CHEBI:597326"/>
    </cofactor>
</comment>